<dbReference type="Proteomes" id="UP000250369">
    <property type="component" value="Unassembled WGS sequence"/>
</dbReference>
<dbReference type="RefSeq" id="WP_113030416.1">
    <property type="nucleotide sequence ID" value="NZ_QMFB01000003.1"/>
</dbReference>
<dbReference type="EMBL" id="QMFB01000003">
    <property type="protein sequence ID" value="RAV22107.1"/>
    <property type="molecule type" value="Genomic_DNA"/>
</dbReference>
<dbReference type="InterPro" id="IPR014026">
    <property type="entry name" value="UDP-Glc/GDP-Man_DH_dimer"/>
</dbReference>
<keyword evidence="3" id="KW-0520">NAD</keyword>
<dbReference type="Pfam" id="PF00984">
    <property type="entry name" value="UDPG_MGDP_dh"/>
    <property type="match status" value="1"/>
</dbReference>
<dbReference type="AlphaFoldDB" id="A0A329MW69"/>
<evidence type="ECO:0000259" key="5">
    <source>
        <dbReference type="SMART" id="SM00984"/>
    </source>
</evidence>
<dbReference type="InterPro" id="IPR014027">
    <property type="entry name" value="UDP-Glc/GDP-Man_DH_C"/>
</dbReference>
<evidence type="ECO:0000256" key="3">
    <source>
        <dbReference type="ARBA" id="ARBA00023027"/>
    </source>
</evidence>
<dbReference type="InterPro" id="IPR036291">
    <property type="entry name" value="NAD(P)-bd_dom_sf"/>
</dbReference>
<dbReference type="InterPro" id="IPR008927">
    <property type="entry name" value="6-PGluconate_DH-like_C_sf"/>
</dbReference>
<dbReference type="SUPFAM" id="SSF48179">
    <property type="entry name" value="6-phosphogluconate dehydrogenase C-terminal domain-like"/>
    <property type="match status" value="1"/>
</dbReference>
<dbReference type="SUPFAM" id="SSF51735">
    <property type="entry name" value="NAD(P)-binding Rossmann-fold domains"/>
    <property type="match status" value="1"/>
</dbReference>
<dbReference type="PANTHER" id="PTHR43491">
    <property type="entry name" value="UDP-N-ACETYL-D-MANNOSAMINE DEHYDROGENASE"/>
    <property type="match status" value="1"/>
</dbReference>
<dbReference type="InterPro" id="IPR028359">
    <property type="entry name" value="UDP_ManNAc/GlcNAc_DH"/>
</dbReference>
<dbReference type="GO" id="GO:0000271">
    <property type="term" value="P:polysaccharide biosynthetic process"/>
    <property type="evidence" value="ECO:0007669"/>
    <property type="project" value="InterPro"/>
</dbReference>
<gene>
    <name evidence="6" type="ORF">DQG23_08725</name>
</gene>
<keyword evidence="7" id="KW-1185">Reference proteome</keyword>
<dbReference type="NCBIfam" id="TIGR03026">
    <property type="entry name" value="NDP-sugDHase"/>
    <property type="match status" value="1"/>
</dbReference>
<reference evidence="6 7" key="1">
    <citation type="journal article" date="2009" name="Int. J. Syst. Evol. Microbiol.">
        <title>Paenibacillus contaminans sp. nov., isolated from a contaminated laboratory plate.</title>
        <authorList>
            <person name="Chou J.H."/>
            <person name="Lee J.H."/>
            <person name="Lin M.C."/>
            <person name="Chang P.S."/>
            <person name="Arun A.B."/>
            <person name="Young C.C."/>
            <person name="Chen W.M."/>
        </authorList>
    </citation>
    <scope>NUCLEOTIDE SEQUENCE [LARGE SCALE GENOMIC DNA]</scope>
    <source>
        <strain evidence="6 7">CKOBP-6</strain>
    </source>
</reference>
<evidence type="ECO:0000256" key="4">
    <source>
        <dbReference type="PIRNR" id="PIRNR000124"/>
    </source>
</evidence>
<accession>A0A329MW69</accession>
<evidence type="ECO:0000256" key="2">
    <source>
        <dbReference type="ARBA" id="ARBA00023002"/>
    </source>
</evidence>
<sequence>MQTKICVLGLGYIGFPTALMFAKAGFDVIGVDVNEKVIAAIHDGRLHLEENGLDVFFQDVRSNHLFQAMNAPVNADAFIVAVPTPINEDHTANLSYVVSAVDTLLPLLSKGNTVIIESTIPPRTVDDIVAPLLQNAGWQVGEDIYLAHCPERVLPGKILRELVENNRIVGGYNAASADKAAALYESFVKGEIVRTTAVSAEMIKLMENTYRDVNIALANELAIISSNLGIDALEVIRYANKHPRVNLHSPGPGVGGHCIAVDPYFIIEKAPFLTPLMTTAREINNAMPEFVAEQVERIAGRAPDRTIAVFGVTYKGNVDDIRESPALEVISLLEMRGFRVKVHDPHVSQENAPFPLYSPADALQGSDCMLVLADHNEFKDLNEQLLTRMNRAVIFDTKNCIRLKSAVPAALYNYGNLHEAHTAESAEHTKQEIATAME</sequence>
<name>A0A329MW69_9BACL</name>
<dbReference type="SUPFAM" id="SSF52413">
    <property type="entry name" value="UDP-glucose/GDP-mannose dehydrogenase C-terminal domain"/>
    <property type="match status" value="1"/>
</dbReference>
<dbReference type="Gene3D" id="3.40.50.720">
    <property type="entry name" value="NAD(P)-binding Rossmann-like Domain"/>
    <property type="match status" value="2"/>
</dbReference>
<dbReference type="OrthoDB" id="9803238at2"/>
<organism evidence="6 7">
    <name type="scientific">Paenibacillus contaminans</name>
    <dbReference type="NCBI Taxonomy" id="450362"/>
    <lineage>
        <taxon>Bacteria</taxon>
        <taxon>Bacillati</taxon>
        <taxon>Bacillota</taxon>
        <taxon>Bacilli</taxon>
        <taxon>Bacillales</taxon>
        <taxon>Paenibacillaceae</taxon>
        <taxon>Paenibacillus</taxon>
    </lineage>
</organism>
<dbReference type="GO" id="GO:0016616">
    <property type="term" value="F:oxidoreductase activity, acting on the CH-OH group of donors, NAD or NADP as acceptor"/>
    <property type="evidence" value="ECO:0007669"/>
    <property type="project" value="InterPro"/>
</dbReference>
<evidence type="ECO:0000256" key="1">
    <source>
        <dbReference type="ARBA" id="ARBA00006601"/>
    </source>
</evidence>
<dbReference type="InterPro" id="IPR036220">
    <property type="entry name" value="UDP-Glc/GDP-Man_DH_C_sf"/>
</dbReference>
<feature type="domain" description="UDP-glucose/GDP-mannose dehydrogenase C-terminal" evidence="5">
    <location>
        <begin position="308"/>
        <end position="403"/>
    </location>
</feature>
<dbReference type="PANTHER" id="PTHR43491:SF2">
    <property type="entry name" value="UDP-N-ACETYL-D-MANNOSAMINE DEHYDROGENASE"/>
    <property type="match status" value="1"/>
</dbReference>
<proteinExistence type="inferred from homology"/>
<evidence type="ECO:0000313" key="6">
    <source>
        <dbReference type="EMBL" id="RAV22107.1"/>
    </source>
</evidence>
<dbReference type="InterPro" id="IPR001732">
    <property type="entry name" value="UDP-Glc/GDP-Man_DH_N"/>
</dbReference>
<comment type="similarity">
    <text evidence="1 4">Belongs to the UDP-glucose/GDP-mannose dehydrogenase family.</text>
</comment>
<evidence type="ECO:0000313" key="7">
    <source>
        <dbReference type="Proteomes" id="UP000250369"/>
    </source>
</evidence>
<keyword evidence="2" id="KW-0560">Oxidoreductase</keyword>
<dbReference type="PIRSF" id="PIRSF500136">
    <property type="entry name" value="UDP_ManNAc_DH"/>
    <property type="match status" value="1"/>
</dbReference>
<dbReference type="Pfam" id="PF03720">
    <property type="entry name" value="UDPG_MGDP_dh_C"/>
    <property type="match status" value="1"/>
</dbReference>
<dbReference type="PIRSF" id="PIRSF000124">
    <property type="entry name" value="UDPglc_GDPman_dh"/>
    <property type="match status" value="1"/>
</dbReference>
<protein>
    <submittedName>
        <fullName evidence="6">UDP-N-acetyl-D-mannosamine dehydrogenase</fullName>
    </submittedName>
</protein>
<dbReference type="Pfam" id="PF03721">
    <property type="entry name" value="UDPG_MGDP_dh_N"/>
    <property type="match status" value="1"/>
</dbReference>
<dbReference type="GO" id="GO:0016628">
    <property type="term" value="F:oxidoreductase activity, acting on the CH-CH group of donors, NAD or NADP as acceptor"/>
    <property type="evidence" value="ECO:0007669"/>
    <property type="project" value="InterPro"/>
</dbReference>
<dbReference type="GO" id="GO:0051287">
    <property type="term" value="F:NAD binding"/>
    <property type="evidence" value="ECO:0007669"/>
    <property type="project" value="InterPro"/>
</dbReference>
<comment type="caution">
    <text evidence="6">The sequence shown here is derived from an EMBL/GenBank/DDBJ whole genome shotgun (WGS) entry which is preliminary data.</text>
</comment>
<dbReference type="InterPro" id="IPR017476">
    <property type="entry name" value="UDP-Glc/GDP-Man"/>
</dbReference>
<dbReference type="SMART" id="SM00984">
    <property type="entry name" value="UDPG_MGDP_dh_C"/>
    <property type="match status" value="1"/>
</dbReference>